<name>A0ABW5GX17_9PSEU</name>
<dbReference type="EMBL" id="JBHUKU010000031">
    <property type="protein sequence ID" value="MFD2465381.1"/>
    <property type="molecule type" value="Genomic_DNA"/>
</dbReference>
<dbReference type="Proteomes" id="UP001597419">
    <property type="component" value="Unassembled WGS sequence"/>
</dbReference>
<feature type="coiled-coil region" evidence="1">
    <location>
        <begin position="211"/>
        <end position="238"/>
    </location>
</feature>
<evidence type="ECO:0000313" key="2">
    <source>
        <dbReference type="EMBL" id="MFD2465381.1"/>
    </source>
</evidence>
<keyword evidence="1" id="KW-0175">Coiled coil</keyword>
<gene>
    <name evidence="2" type="ORF">ACFSYJ_42645</name>
</gene>
<evidence type="ECO:0000256" key="1">
    <source>
        <dbReference type="SAM" id="Coils"/>
    </source>
</evidence>
<comment type="caution">
    <text evidence="2">The sequence shown here is derived from an EMBL/GenBank/DDBJ whole genome shotgun (WGS) entry which is preliminary data.</text>
</comment>
<organism evidence="2 3">
    <name type="scientific">Amycolatopsis samaneae</name>
    <dbReference type="NCBI Taxonomy" id="664691"/>
    <lineage>
        <taxon>Bacteria</taxon>
        <taxon>Bacillati</taxon>
        <taxon>Actinomycetota</taxon>
        <taxon>Actinomycetes</taxon>
        <taxon>Pseudonocardiales</taxon>
        <taxon>Pseudonocardiaceae</taxon>
        <taxon>Amycolatopsis</taxon>
    </lineage>
</organism>
<keyword evidence="3" id="KW-1185">Reference proteome</keyword>
<dbReference type="RefSeq" id="WP_345408270.1">
    <property type="nucleotide sequence ID" value="NZ_BAABHG010000026.1"/>
</dbReference>
<proteinExistence type="predicted"/>
<evidence type="ECO:0000313" key="3">
    <source>
        <dbReference type="Proteomes" id="UP001597419"/>
    </source>
</evidence>
<sequence length="331" mass="35661">MITPPPVFAAGVVGVQDASADKLWVQYLARFDPRSTVRIGAWQALLSSAPDAAIAQFVATGFDYAVKLSQDKKARNMDFARRVLAAYTAEFAPEVHAAAQFAVDSRDDADRERFANGGFEAAKKRDTTAREAKGEQAKALVEADRQFVRNLAVNDPGAQVRVSASYATRAGATDSDLVDFFATGWAFGARLDLEVFRQQAADNDTRWRATLSRLMADAQAAEQAAKDATSEVEKAKAAAVAAWKAVGEHTGPARSAWDEAQELARKQAANWAAVYAAAAAASGPNWAAIAGPAQTNQSSWDAEREFAAQQAQYWKSLLQQALDGEQRVRTS</sequence>
<protein>
    <submittedName>
        <fullName evidence="2">Uncharacterized protein</fullName>
    </submittedName>
</protein>
<accession>A0ABW5GX17</accession>
<reference evidence="3" key="1">
    <citation type="journal article" date="2019" name="Int. J. Syst. Evol. Microbiol.">
        <title>The Global Catalogue of Microorganisms (GCM) 10K type strain sequencing project: providing services to taxonomists for standard genome sequencing and annotation.</title>
        <authorList>
            <consortium name="The Broad Institute Genomics Platform"/>
            <consortium name="The Broad Institute Genome Sequencing Center for Infectious Disease"/>
            <person name="Wu L."/>
            <person name="Ma J."/>
        </authorList>
    </citation>
    <scope>NUCLEOTIDE SEQUENCE [LARGE SCALE GENOMIC DNA]</scope>
    <source>
        <strain evidence="3">CGMCC 4.7643</strain>
    </source>
</reference>